<dbReference type="AlphaFoldDB" id="A0A7V4TG25"/>
<dbReference type="InterPro" id="IPR044846">
    <property type="entry name" value="GH10"/>
</dbReference>
<dbReference type="InterPro" id="IPR001000">
    <property type="entry name" value="GH10_dom"/>
</dbReference>
<evidence type="ECO:0000256" key="1">
    <source>
        <dbReference type="ARBA" id="ARBA00000681"/>
    </source>
</evidence>
<proteinExistence type="inferred from homology"/>
<keyword evidence="7 9" id="KW-0326">Glycosidase</keyword>
<comment type="caution">
    <text evidence="11">The sequence shown here is derived from an EMBL/GenBank/DDBJ whole genome shotgun (WGS) entry which is preliminary data.</text>
</comment>
<accession>A0A7V4TG25</accession>
<evidence type="ECO:0000259" key="10">
    <source>
        <dbReference type="PROSITE" id="PS51760"/>
    </source>
</evidence>
<evidence type="ECO:0000256" key="8">
    <source>
        <dbReference type="ARBA" id="ARBA00023326"/>
    </source>
</evidence>
<dbReference type="Gene3D" id="3.20.20.80">
    <property type="entry name" value="Glycosidases"/>
    <property type="match status" value="1"/>
</dbReference>
<evidence type="ECO:0000256" key="6">
    <source>
        <dbReference type="ARBA" id="ARBA00023277"/>
    </source>
</evidence>
<dbReference type="EMBL" id="DTIY01000033">
    <property type="protein sequence ID" value="HGY39195.1"/>
    <property type="molecule type" value="Genomic_DNA"/>
</dbReference>
<dbReference type="PRINTS" id="PR00134">
    <property type="entry name" value="GLHYDRLASE10"/>
</dbReference>
<name>A0A7V4TG25_9BACT</name>
<feature type="domain" description="GH10" evidence="10">
    <location>
        <begin position="110"/>
        <end position="407"/>
    </location>
</feature>
<dbReference type="SMART" id="SM00633">
    <property type="entry name" value="Glyco_10"/>
    <property type="match status" value="1"/>
</dbReference>
<dbReference type="GO" id="GO:0031176">
    <property type="term" value="F:endo-1,4-beta-xylanase activity"/>
    <property type="evidence" value="ECO:0007669"/>
    <property type="project" value="UniProtKB-EC"/>
</dbReference>
<evidence type="ECO:0000256" key="5">
    <source>
        <dbReference type="ARBA" id="ARBA00022801"/>
    </source>
</evidence>
<comment type="similarity">
    <text evidence="2 9">Belongs to the glycosyl hydrolase 10 (cellulase F) family.</text>
</comment>
<dbReference type="GO" id="GO:0045493">
    <property type="term" value="P:xylan catabolic process"/>
    <property type="evidence" value="ECO:0007669"/>
    <property type="project" value="UniProtKB-KW"/>
</dbReference>
<evidence type="ECO:0000256" key="3">
    <source>
        <dbReference type="ARBA" id="ARBA00022651"/>
    </source>
</evidence>
<evidence type="ECO:0000256" key="7">
    <source>
        <dbReference type="ARBA" id="ARBA00023295"/>
    </source>
</evidence>
<dbReference type="SUPFAM" id="SSF51445">
    <property type="entry name" value="(Trans)glycosidases"/>
    <property type="match status" value="1"/>
</dbReference>
<dbReference type="PANTHER" id="PTHR31490">
    <property type="entry name" value="GLYCOSYL HYDROLASE"/>
    <property type="match status" value="1"/>
</dbReference>
<gene>
    <name evidence="11" type="ORF">ENW11_05245</name>
</gene>
<keyword evidence="8 9" id="KW-0624">Polysaccharide degradation</keyword>
<keyword evidence="5 9" id="KW-0378">Hydrolase</keyword>
<comment type="catalytic activity">
    <reaction evidence="1 9">
        <text>Endohydrolysis of (1-&gt;4)-beta-D-xylosidic linkages in xylans.</text>
        <dbReference type="EC" id="3.2.1.8"/>
    </reaction>
</comment>
<keyword evidence="4" id="KW-0732">Signal</keyword>
<dbReference type="PROSITE" id="PS51760">
    <property type="entry name" value="GH10_2"/>
    <property type="match status" value="1"/>
</dbReference>
<evidence type="ECO:0000256" key="9">
    <source>
        <dbReference type="RuleBase" id="RU361174"/>
    </source>
</evidence>
<dbReference type="EC" id="3.2.1.8" evidence="9"/>
<evidence type="ECO:0000256" key="4">
    <source>
        <dbReference type="ARBA" id="ARBA00022729"/>
    </source>
</evidence>
<evidence type="ECO:0000313" key="11">
    <source>
        <dbReference type="EMBL" id="HGY39195.1"/>
    </source>
</evidence>
<keyword evidence="3" id="KW-0858">Xylan degradation</keyword>
<keyword evidence="6 9" id="KW-0119">Carbohydrate metabolism</keyword>
<organism evidence="11">
    <name type="scientific">Candidatus Caldatribacterium saccharofermentans</name>
    <dbReference type="NCBI Taxonomy" id="1454753"/>
    <lineage>
        <taxon>Bacteria</taxon>
        <taxon>Pseudomonadati</taxon>
        <taxon>Atribacterota</taxon>
        <taxon>Atribacteria</taxon>
        <taxon>Atribacterales</taxon>
        <taxon>Candidatus Caldatribacteriaceae</taxon>
        <taxon>Candidatus Caldatribacterium</taxon>
    </lineage>
</organism>
<dbReference type="InterPro" id="IPR017853">
    <property type="entry name" value="GH"/>
</dbReference>
<evidence type="ECO:0000256" key="2">
    <source>
        <dbReference type="ARBA" id="ARBA00007495"/>
    </source>
</evidence>
<dbReference type="Pfam" id="PF00331">
    <property type="entry name" value="Glyco_hydro_10"/>
    <property type="match status" value="1"/>
</dbReference>
<protein>
    <recommendedName>
        <fullName evidence="9">Beta-xylanase</fullName>
        <ecNumber evidence="9">3.2.1.8</ecNumber>
    </recommendedName>
</protein>
<dbReference type="PANTHER" id="PTHR31490:SF88">
    <property type="entry name" value="BETA-XYLANASE"/>
    <property type="match status" value="1"/>
</dbReference>
<reference evidence="11" key="1">
    <citation type="journal article" date="2020" name="mSystems">
        <title>Genome- and Community-Level Interaction Insights into Carbon Utilization and Element Cycling Functions of Hydrothermarchaeota in Hydrothermal Sediment.</title>
        <authorList>
            <person name="Zhou Z."/>
            <person name="Liu Y."/>
            <person name="Xu W."/>
            <person name="Pan J."/>
            <person name="Luo Z.H."/>
            <person name="Li M."/>
        </authorList>
    </citation>
    <scope>NUCLEOTIDE SEQUENCE [LARGE SCALE GENOMIC DNA]</scope>
    <source>
        <strain evidence="11">SpSt-82</strain>
    </source>
</reference>
<sequence length="470" mass="53360">MPVCTEGVVWTSFWQRCLRCSVLWLFLGGAVALALPEGIPVDLSPFQEAIEKFRKLPVRIEVVDESGQKLENVEVFCEQVSHEFLFGNAPEYLIFAFAPGAYSRGGRFGAQPLPPEKIAEYQRLYLELFNFATLPVFYWKDYEPEPGRFPLKEAAYRIARWLQDHGVPVKGHTLVWGNPPGVGVPSWVWMKGRAGRWEEVREALFGRIRREVQDFKGLVHLWDVVNEPVVQPWFEGLGPEYIAEAFRAVKEIDPQAVLVLNEFGMLLDGNIRKRFIEKARKLLEAGVPVDVIGVEAHLFTAEDIKRHLESLEDIRSALDELATLGKPIHITEFQIPLPAVVGAFGVSPGEAEVLQAELLKIFYTVFFSHPAVSAITYWNFYRAWQPGSGFLRDDFTVKPMYFALKDLVHREWKTKVRLRTDADGVVAFRGFPGNYRVLTTALSGEQEEHFFFVRSGASNAFVLQVGGKKK</sequence>